<feature type="transmembrane region" description="Helical" evidence="6">
    <location>
        <begin position="311"/>
        <end position="333"/>
    </location>
</feature>
<dbReference type="PANTHER" id="PTHR42718">
    <property type="entry name" value="MAJOR FACILITATOR SUPERFAMILY MULTIDRUG TRANSPORTER MFSC"/>
    <property type="match status" value="1"/>
</dbReference>
<dbReference type="AlphaFoldDB" id="A0A2K4Y5B8"/>
<keyword evidence="2 6" id="KW-0812">Transmembrane</keyword>
<dbReference type="Gene3D" id="1.20.1720.10">
    <property type="entry name" value="Multidrug resistance protein D"/>
    <property type="match status" value="1"/>
</dbReference>
<dbReference type="CDD" id="cd17321">
    <property type="entry name" value="MFS_MMR_MDR_like"/>
    <property type="match status" value="1"/>
</dbReference>
<feature type="transmembrane region" description="Helical" evidence="6">
    <location>
        <begin position="244"/>
        <end position="264"/>
    </location>
</feature>
<reference evidence="8" key="1">
    <citation type="submission" date="2018-01" db="EMBL/GenBank/DDBJ databases">
        <authorList>
            <consortium name="Urmite Genomes"/>
        </authorList>
    </citation>
    <scope>NUCLEOTIDE SEQUENCE [LARGE SCALE GENOMIC DNA]</scope>
    <source>
        <strain evidence="8">AFP003</strain>
    </source>
</reference>
<dbReference type="EMBL" id="FXEG02000002">
    <property type="protein sequence ID" value="SOX51976.1"/>
    <property type="molecule type" value="Genomic_DNA"/>
</dbReference>
<dbReference type="GO" id="GO:0005886">
    <property type="term" value="C:plasma membrane"/>
    <property type="evidence" value="ECO:0007669"/>
    <property type="project" value="UniProtKB-SubCell"/>
</dbReference>
<dbReference type="GO" id="GO:0022857">
    <property type="term" value="F:transmembrane transporter activity"/>
    <property type="evidence" value="ECO:0007669"/>
    <property type="project" value="InterPro"/>
</dbReference>
<accession>A0A2K4Y5B8</accession>
<dbReference type="InterPro" id="IPR036259">
    <property type="entry name" value="MFS_trans_sf"/>
</dbReference>
<evidence type="ECO:0000259" key="7">
    <source>
        <dbReference type="PROSITE" id="PS50850"/>
    </source>
</evidence>
<evidence type="ECO:0000256" key="1">
    <source>
        <dbReference type="ARBA" id="ARBA00004651"/>
    </source>
</evidence>
<evidence type="ECO:0000256" key="4">
    <source>
        <dbReference type="ARBA" id="ARBA00023136"/>
    </source>
</evidence>
<evidence type="ECO:0000313" key="8">
    <source>
        <dbReference type="EMBL" id="SOX51976.1"/>
    </source>
</evidence>
<comment type="subcellular location">
    <subcellularLocation>
        <location evidence="1">Cell membrane</location>
        <topology evidence="1">Multi-pass membrane protein</topology>
    </subcellularLocation>
</comment>
<comment type="caution">
    <text evidence="8">The sequence shown here is derived from an EMBL/GenBank/DDBJ whole genome shotgun (WGS) entry which is preliminary data.</text>
</comment>
<feature type="transmembrane region" description="Helical" evidence="6">
    <location>
        <begin position="448"/>
        <end position="466"/>
    </location>
</feature>
<evidence type="ECO:0000313" key="9">
    <source>
        <dbReference type="Proteomes" id="UP000236318"/>
    </source>
</evidence>
<feature type="transmembrane region" description="Helical" evidence="6">
    <location>
        <begin position="339"/>
        <end position="362"/>
    </location>
</feature>
<dbReference type="Gene3D" id="1.20.1250.20">
    <property type="entry name" value="MFS general substrate transporter like domains"/>
    <property type="match status" value="1"/>
</dbReference>
<proteinExistence type="predicted"/>
<organism evidence="8 9">
    <name type="scientific">Mycobacterium ahvazicum</name>
    <dbReference type="NCBI Taxonomy" id="1964395"/>
    <lineage>
        <taxon>Bacteria</taxon>
        <taxon>Bacillati</taxon>
        <taxon>Actinomycetota</taxon>
        <taxon>Actinomycetes</taxon>
        <taxon>Mycobacteriales</taxon>
        <taxon>Mycobacteriaceae</taxon>
        <taxon>Mycobacterium</taxon>
        <taxon>Mycobacterium simiae complex</taxon>
    </lineage>
</organism>
<name>A0A2K4Y5B8_9MYCO</name>
<feature type="transmembrane region" description="Helical" evidence="6">
    <location>
        <begin position="183"/>
        <end position="201"/>
    </location>
</feature>
<gene>
    <name evidence="8" type="ORF">MAAFP003_638</name>
</gene>
<dbReference type="Pfam" id="PF07690">
    <property type="entry name" value="MFS_1"/>
    <property type="match status" value="1"/>
</dbReference>
<feature type="transmembrane region" description="Helical" evidence="6">
    <location>
        <begin position="270"/>
        <end position="290"/>
    </location>
</feature>
<feature type="region of interest" description="Disordered" evidence="5">
    <location>
        <begin position="1"/>
        <end position="23"/>
    </location>
</feature>
<evidence type="ECO:0000256" key="5">
    <source>
        <dbReference type="SAM" id="MobiDB-lite"/>
    </source>
</evidence>
<dbReference type="InterPro" id="IPR020846">
    <property type="entry name" value="MFS_dom"/>
</dbReference>
<feature type="transmembrane region" description="Helical" evidence="6">
    <location>
        <begin position="101"/>
        <end position="121"/>
    </location>
</feature>
<sequence length="510" mass="52744">MLKRPSAQHVPACLEEDSDEQPPREAVVLVTQPSRAAMQPAPRARRLAKLRETAPTTRVMVVAVMVSMVAFLDSTVVNLALPATERELGGGLCLQQWVVDGYLLALAAAILPGGSISDLFGRVPVMRFGLATFGTGSVLAASATSPVMLIAGRVIQGLGAAFLVPGSLAMINSTFAPTDRHRAIGAWTGWTGTAFAIGPLLGGLAVDLLSWRWIYALSAVPIVIGFALTFWLRPVPRPAHRASLDVRGAVLAALGLAATVDALIEAGQHGWSGRIVATLIVGIAALLAFVSWQRRAPHPLIPLRLFTVRNFAAAHLVTAFVYGAIAMASLAVALYTQEVAGYCATVAALATLPNPILSFLFAKRVGGLAARIGPHVFLTAGPILAGLGLLLIRPGAGFNIVTHLLPGTTVLAIGLLLTTTPLGALNLSSVDATRSGIAAAIQNAVGRTSALTSVASVGLIAAGTLTDASFTRLLQIAAALFFIAALIATVCVVNPRHAADSVLEDVTAVA</sequence>
<evidence type="ECO:0000256" key="6">
    <source>
        <dbReference type="SAM" id="Phobius"/>
    </source>
</evidence>
<feature type="transmembrane region" description="Helical" evidence="6">
    <location>
        <begin position="404"/>
        <end position="427"/>
    </location>
</feature>
<keyword evidence="3 6" id="KW-1133">Transmembrane helix</keyword>
<evidence type="ECO:0000256" key="2">
    <source>
        <dbReference type="ARBA" id="ARBA00022692"/>
    </source>
</evidence>
<dbReference type="InterPro" id="IPR011701">
    <property type="entry name" value="MFS"/>
</dbReference>
<feature type="transmembrane region" description="Helical" evidence="6">
    <location>
        <begin position="374"/>
        <end position="392"/>
    </location>
</feature>
<dbReference type="Proteomes" id="UP000236318">
    <property type="component" value="Unassembled WGS sequence"/>
</dbReference>
<protein>
    <submittedName>
        <fullName evidence="8">MFS transporter</fullName>
    </submittedName>
</protein>
<feature type="domain" description="Major facilitator superfamily (MFS) profile" evidence="7">
    <location>
        <begin position="59"/>
        <end position="496"/>
    </location>
</feature>
<evidence type="ECO:0000256" key="3">
    <source>
        <dbReference type="ARBA" id="ARBA00022989"/>
    </source>
</evidence>
<keyword evidence="9" id="KW-1185">Reference proteome</keyword>
<feature type="transmembrane region" description="Helical" evidence="6">
    <location>
        <begin position="472"/>
        <end position="493"/>
    </location>
</feature>
<feature type="transmembrane region" description="Helical" evidence="6">
    <location>
        <begin position="59"/>
        <end position="81"/>
    </location>
</feature>
<feature type="transmembrane region" description="Helical" evidence="6">
    <location>
        <begin position="213"/>
        <end position="232"/>
    </location>
</feature>
<feature type="transmembrane region" description="Helical" evidence="6">
    <location>
        <begin position="128"/>
        <end position="148"/>
    </location>
</feature>
<dbReference type="PROSITE" id="PS50850">
    <property type="entry name" value="MFS"/>
    <property type="match status" value="1"/>
</dbReference>
<dbReference type="SUPFAM" id="SSF103473">
    <property type="entry name" value="MFS general substrate transporter"/>
    <property type="match status" value="1"/>
</dbReference>
<keyword evidence="4 6" id="KW-0472">Membrane</keyword>
<feature type="transmembrane region" description="Helical" evidence="6">
    <location>
        <begin position="154"/>
        <end position="171"/>
    </location>
</feature>
<dbReference type="PANTHER" id="PTHR42718:SF42">
    <property type="entry name" value="EXPORT PROTEIN"/>
    <property type="match status" value="1"/>
</dbReference>